<evidence type="ECO:0000256" key="1">
    <source>
        <dbReference type="ARBA" id="ARBA00001971"/>
    </source>
</evidence>
<organism evidence="11 12">
    <name type="scientific">Leucocoprinus birnbaumii</name>
    <dbReference type="NCBI Taxonomy" id="56174"/>
    <lineage>
        <taxon>Eukaryota</taxon>
        <taxon>Fungi</taxon>
        <taxon>Dikarya</taxon>
        <taxon>Basidiomycota</taxon>
        <taxon>Agaricomycotina</taxon>
        <taxon>Agaricomycetes</taxon>
        <taxon>Agaricomycetidae</taxon>
        <taxon>Agaricales</taxon>
        <taxon>Agaricineae</taxon>
        <taxon>Agaricaceae</taxon>
        <taxon>Leucocoprinus</taxon>
    </lineage>
</organism>
<dbReference type="Pfam" id="PF00067">
    <property type="entry name" value="p450"/>
    <property type="match status" value="1"/>
</dbReference>
<evidence type="ECO:0000256" key="5">
    <source>
        <dbReference type="ARBA" id="ARBA00022723"/>
    </source>
</evidence>
<name>A0AAD5VYY4_9AGAR</name>
<dbReference type="Gene3D" id="1.10.630.10">
    <property type="entry name" value="Cytochrome P450"/>
    <property type="match status" value="1"/>
</dbReference>
<dbReference type="InterPro" id="IPR050364">
    <property type="entry name" value="Cytochrome_P450_fung"/>
</dbReference>
<dbReference type="PRINTS" id="PR00385">
    <property type="entry name" value="P450"/>
</dbReference>
<dbReference type="GO" id="GO:0004497">
    <property type="term" value="F:monooxygenase activity"/>
    <property type="evidence" value="ECO:0007669"/>
    <property type="project" value="UniProtKB-KW"/>
</dbReference>
<comment type="similarity">
    <text evidence="3 10">Belongs to the cytochrome P450 family.</text>
</comment>
<evidence type="ECO:0000256" key="2">
    <source>
        <dbReference type="ARBA" id="ARBA00005179"/>
    </source>
</evidence>
<comment type="caution">
    <text evidence="11">The sequence shown here is derived from an EMBL/GenBank/DDBJ whole genome shotgun (WGS) entry which is preliminary data.</text>
</comment>
<accession>A0AAD5VYY4</accession>
<dbReference type="GO" id="GO:0005506">
    <property type="term" value="F:iron ion binding"/>
    <property type="evidence" value="ECO:0007669"/>
    <property type="project" value="InterPro"/>
</dbReference>
<dbReference type="PROSITE" id="PS00086">
    <property type="entry name" value="CYTOCHROME_P450"/>
    <property type="match status" value="1"/>
</dbReference>
<comment type="pathway">
    <text evidence="2">Secondary metabolite biosynthesis.</text>
</comment>
<dbReference type="InterPro" id="IPR017972">
    <property type="entry name" value="Cyt_P450_CS"/>
</dbReference>
<keyword evidence="8 10" id="KW-0503">Monooxygenase</keyword>
<evidence type="ECO:0000313" key="12">
    <source>
        <dbReference type="Proteomes" id="UP001213000"/>
    </source>
</evidence>
<keyword evidence="7 9" id="KW-0408">Iron</keyword>
<dbReference type="PRINTS" id="PR00463">
    <property type="entry name" value="EP450I"/>
</dbReference>
<evidence type="ECO:0000313" key="11">
    <source>
        <dbReference type="EMBL" id="KAJ3573940.1"/>
    </source>
</evidence>
<protein>
    <recommendedName>
        <fullName evidence="13">Cytochrome P450</fullName>
    </recommendedName>
</protein>
<evidence type="ECO:0000256" key="8">
    <source>
        <dbReference type="ARBA" id="ARBA00023033"/>
    </source>
</evidence>
<dbReference type="SUPFAM" id="SSF48264">
    <property type="entry name" value="Cytochrome P450"/>
    <property type="match status" value="1"/>
</dbReference>
<evidence type="ECO:0008006" key="13">
    <source>
        <dbReference type="Google" id="ProtNLM"/>
    </source>
</evidence>
<gene>
    <name evidence="11" type="ORF">NP233_g2114</name>
</gene>
<dbReference type="CDD" id="cd11065">
    <property type="entry name" value="CYP64-like"/>
    <property type="match status" value="1"/>
</dbReference>
<dbReference type="InterPro" id="IPR036396">
    <property type="entry name" value="Cyt_P450_sf"/>
</dbReference>
<dbReference type="GO" id="GO:0016705">
    <property type="term" value="F:oxidoreductase activity, acting on paired donors, with incorporation or reduction of molecular oxygen"/>
    <property type="evidence" value="ECO:0007669"/>
    <property type="project" value="InterPro"/>
</dbReference>
<reference evidence="11" key="1">
    <citation type="submission" date="2022-07" db="EMBL/GenBank/DDBJ databases">
        <title>Genome Sequence of Leucocoprinus birnbaumii.</title>
        <authorList>
            <person name="Buettner E."/>
        </authorList>
    </citation>
    <scope>NUCLEOTIDE SEQUENCE</scope>
    <source>
        <strain evidence="11">VT141</strain>
    </source>
</reference>
<dbReference type="EMBL" id="JANIEX010000086">
    <property type="protein sequence ID" value="KAJ3573940.1"/>
    <property type="molecule type" value="Genomic_DNA"/>
</dbReference>
<evidence type="ECO:0000256" key="4">
    <source>
        <dbReference type="ARBA" id="ARBA00022617"/>
    </source>
</evidence>
<evidence type="ECO:0000256" key="7">
    <source>
        <dbReference type="ARBA" id="ARBA00023004"/>
    </source>
</evidence>
<feature type="binding site" description="axial binding residue" evidence="9">
    <location>
        <position position="445"/>
    </location>
    <ligand>
        <name>heme</name>
        <dbReference type="ChEBI" id="CHEBI:30413"/>
    </ligand>
    <ligandPart>
        <name>Fe</name>
        <dbReference type="ChEBI" id="CHEBI:18248"/>
    </ligandPart>
</feature>
<dbReference type="PANTHER" id="PTHR46300">
    <property type="entry name" value="P450, PUTATIVE (EUROFUNG)-RELATED-RELATED"/>
    <property type="match status" value="1"/>
</dbReference>
<keyword evidence="4 9" id="KW-0349">Heme</keyword>
<dbReference type="PANTHER" id="PTHR46300:SF7">
    <property type="entry name" value="P450, PUTATIVE (EUROFUNG)-RELATED"/>
    <property type="match status" value="1"/>
</dbReference>
<evidence type="ECO:0000256" key="10">
    <source>
        <dbReference type="RuleBase" id="RU000461"/>
    </source>
</evidence>
<keyword evidence="5 9" id="KW-0479">Metal-binding</keyword>
<evidence type="ECO:0000256" key="9">
    <source>
        <dbReference type="PIRSR" id="PIRSR602401-1"/>
    </source>
</evidence>
<dbReference type="Proteomes" id="UP001213000">
    <property type="component" value="Unassembled WGS sequence"/>
</dbReference>
<dbReference type="InterPro" id="IPR002401">
    <property type="entry name" value="Cyt_P450_E_grp-I"/>
</dbReference>
<keyword evidence="6 10" id="KW-0560">Oxidoreductase</keyword>
<evidence type="ECO:0000256" key="3">
    <source>
        <dbReference type="ARBA" id="ARBA00010617"/>
    </source>
</evidence>
<keyword evidence="12" id="KW-1185">Reference proteome</keyword>
<comment type="cofactor">
    <cofactor evidence="1 9">
        <name>heme</name>
        <dbReference type="ChEBI" id="CHEBI:30413"/>
    </cofactor>
</comment>
<dbReference type="GO" id="GO:0020037">
    <property type="term" value="F:heme binding"/>
    <property type="evidence" value="ECO:0007669"/>
    <property type="project" value="InterPro"/>
</dbReference>
<proteinExistence type="inferred from homology"/>
<dbReference type="InterPro" id="IPR001128">
    <property type="entry name" value="Cyt_P450"/>
</dbReference>
<evidence type="ECO:0000256" key="6">
    <source>
        <dbReference type="ARBA" id="ARBA00023002"/>
    </source>
</evidence>
<dbReference type="AlphaFoldDB" id="A0AAD5VYY4"/>
<sequence length="580" mass="65325">MPFISLRDGLILSLCVIVHFIYRNRKRRLLPLPPGPLQWPIVKSTFSIPLTNAHEYYKELGAKLGSKIMYLEALGQPMLIINDINIAQDLLEKRSALYSSRPAVTMLTEVVGLPIYFAFMPYGNYWRTHRRMFQQHFAEKHISRSQERAIQFIRKGLLVNLLDSPNEFDEHIRNSIGGLAISITYGLPVQRKHDPLVRFAEETFAESNATAAPGKYLVNVVPSLKHVPEWMPGAHFKQVAKDVRASLIKLRDEPFNATVKMMSKEQGTAPMCFIAETLERHRQDSEYETQALYTKQTAAMVFGAVSETTVTSLNTLILGMLERPDMMRKVQKEVDEVVGLGRLVEVSDIPHLHYLSAVVKETLRWNPVAPMGVPHYTSEEDVYMGYYIPKGCTVFANTYAMLHDDEVFPEPHKFKPERFLKDGYIRDDLPDPEVVATFGFGRRICPGAHIARSTIHLAAASLLHLFDIAPPVGEDGRPIEVIPRFKQASIIAEQLFLIPIALYVHRERMDFLLEDGIASPGRSQIKRSDQLIATATDSKLTGNARPSRRSLDALLSSSPSPGTMYVNTAGEAETPLFTAI</sequence>